<dbReference type="GO" id="GO:0007254">
    <property type="term" value="P:JNK cascade"/>
    <property type="evidence" value="ECO:0007669"/>
    <property type="project" value="InterPro"/>
</dbReference>
<feature type="active site" description="Proton acceptor" evidence="15">
    <location>
        <position position="273"/>
    </location>
</feature>
<sequence length="895" mass="97931">MSGTCLHEPRAPSPSLSGFSTPISEPPFRRLDADTPACTPETDLTPTQCVLRVPGGVEGCPHTCGSSPTPSDGPPAHFDNSVLKLHEHEACQCGGGAEAGLSSEAGAVRSQSDNIRMQQGGGGFLEGLFGCLKPVWTMIGKAYSPEHKHNQEESWEVPFEEISDLQWVGSGAQGAVFLGKFHGEDVAVKKVRDIKETEIKHLRKLKHPNIITFKGICTQAPCYCILMEYCAQGQLYEVLRAGRKITPSLLIDWAMGIAGGMNYLHLHKIIHRDLKSPNMLITHDDLVKISDFGTSKELIDKSMKMSFAGTVAWMAPEVIRNEPVSEKVDIWSFGVVLWEMLTGEVPYKDVDSSAIIWGVGNNSLNLPIPESCPDGFKILLRQCWNCKPRNRPSFRQILLHLDIASADVLSTPQETYFKSQAEWREEVKQHFEKIKSEGTCLHRLDEELINRRREELRHALDIREHYERKLERTNNLYMELNAVMLQLELKEKELQKREQSLDKKYPGLFKHHSSRQTSSSNSMDKLIKKRNVPQKLPSGKRPDILKSEVIIPKMDSSVMQVTIPSCSNRGSTSPSRSRRVKTRHRKPGKGSSGDLAGLKATQPSPDGENPAQANSSSTGPSKQLQEPSVALRALGHEQQQRQLSSSSPDLICTTLAADGQGKGEPTVGGLERGETTPRSDTPSEDAASFPFSSSPDSPCGRGAAAGRGSVLGGPRLPHDGDDKEEGVSGMRLPRGASGHLTPSAILYRAAIARKQVQSQWKLVMFSMYSLLSSLRPTSITKCQLVSTFSSENLSVSDGEEGHTTDHSHSGTPDVVSTNTDDRLGDRSDDLLSQGSEIPADNTDPVQASGGLSEREGALGQVKALLDASQNPNEATQFSLSDTGYTVHSESIQSIF</sequence>
<dbReference type="InterPro" id="IPR001245">
    <property type="entry name" value="Ser-Thr/Tyr_kinase_cat_dom"/>
</dbReference>
<keyword evidence="4" id="KW-0963">Cytoplasm</keyword>
<evidence type="ECO:0000313" key="20">
    <source>
        <dbReference type="Proteomes" id="UP000694557"/>
    </source>
</evidence>
<evidence type="ECO:0000256" key="13">
    <source>
        <dbReference type="ARBA" id="ARBA00048329"/>
    </source>
</evidence>
<feature type="region of interest" description="Disordered" evidence="17">
    <location>
        <begin position="793"/>
        <end position="851"/>
    </location>
</feature>
<reference evidence="19" key="2">
    <citation type="submission" date="2025-09" db="UniProtKB">
        <authorList>
            <consortium name="Ensembl"/>
        </authorList>
    </citation>
    <scope>IDENTIFICATION</scope>
</reference>
<evidence type="ECO:0000256" key="11">
    <source>
        <dbReference type="ARBA" id="ARBA00023136"/>
    </source>
</evidence>
<dbReference type="InterPro" id="IPR051681">
    <property type="entry name" value="Ser/Thr_Kinases-Pseudokinases"/>
</dbReference>
<evidence type="ECO:0000259" key="18">
    <source>
        <dbReference type="PROSITE" id="PS50011"/>
    </source>
</evidence>
<keyword evidence="14" id="KW-0460">Magnesium</keyword>
<evidence type="ECO:0000256" key="7">
    <source>
        <dbReference type="ARBA" id="ARBA00022737"/>
    </source>
</evidence>
<evidence type="ECO:0000256" key="6">
    <source>
        <dbReference type="ARBA" id="ARBA00022679"/>
    </source>
</evidence>
<dbReference type="AlphaFoldDB" id="A0A8C7H3R1"/>
<evidence type="ECO:0000256" key="4">
    <source>
        <dbReference type="ARBA" id="ARBA00022490"/>
    </source>
</evidence>
<feature type="compositionally biased region" description="Basic and acidic residues" evidence="17">
    <location>
        <begin position="799"/>
        <end position="808"/>
    </location>
</feature>
<feature type="compositionally biased region" description="Polar residues" evidence="17">
    <location>
        <begin position="611"/>
        <end position="626"/>
    </location>
</feature>
<dbReference type="InterPro" id="IPR027257">
    <property type="entry name" value="MAPKKK12"/>
</dbReference>
<reference evidence="19" key="1">
    <citation type="submission" date="2025-08" db="UniProtKB">
        <authorList>
            <consortium name="Ensembl"/>
        </authorList>
    </citation>
    <scope>IDENTIFICATION</scope>
</reference>
<dbReference type="SMART" id="SM00220">
    <property type="entry name" value="S_TKc"/>
    <property type="match status" value="1"/>
</dbReference>
<feature type="compositionally biased region" description="Polar residues" evidence="17">
    <location>
        <begin position="14"/>
        <end position="23"/>
    </location>
</feature>
<organism evidence="19 20">
    <name type="scientific">Oncorhynchus kisutch</name>
    <name type="common">Coho salmon</name>
    <name type="synonym">Salmo kisutch</name>
    <dbReference type="NCBI Taxonomy" id="8019"/>
    <lineage>
        <taxon>Eukaryota</taxon>
        <taxon>Metazoa</taxon>
        <taxon>Chordata</taxon>
        <taxon>Craniata</taxon>
        <taxon>Vertebrata</taxon>
        <taxon>Euteleostomi</taxon>
        <taxon>Actinopterygii</taxon>
        <taxon>Neopterygii</taxon>
        <taxon>Teleostei</taxon>
        <taxon>Protacanthopterygii</taxon>
        <taxon>Salmoniformes</taxon>
        <taxon>Salmonidae</taxon>
        <taxon>Salmoninae</taxon>
        <taxon>Oncorhynchus</taxon>
    </lineage>
</organism>
<proteinExistence type="inferred from homology"/>
<keyword evidence="6 14" id="KW-0808">Transferase</keyword>
<protein>
    <recommendedName>
        <fullName evidence="14">Mitogen-activated protein kinase kinase kinase 12</fullName>
        <ecNumber evidence="14">2.7.11.25</ecNumber>
    </recommendedName>
</protein>
<keyword evidence="5 14" id="KW-0723">Serine/threonine-protein kinase</keyword>
<evidence type="ECO:0000256" key="16">
    <source>
        <dbReference type="PIRSR" id="PIRSR038165-51"/>
    </source>
</evidence>
<keyword evidence="10 14" id="KW-0067">ATP-binding</keyword>
<dbReference type="InterPro" id="IPR017419">
    <property type="entry name" value="MAP3K12_MAP3K13"/>
</dbReference>
<dbReference type="InterPro" id="IPR008271">
    <property type="entry name" value="Ser/Thr_kinase_AS"/>
</dbReference>
<evidence type="ECO:0000256" key="14">
    <source>
        <dbReference type="PIRNR" id="PIRNR038165"/>
    </source>
</evidence>
<dbReference type="Proteomes" id="UP000694557">
    <property type="component" value="Unassembled WGS sequence"/>
</dbReference>
<dbReference type="PANTHER" id="PTHR44329">
    <property type="entry name" value="SERINE/THREONINE-PROTEIN KINASE TNNI3K-RELATED"/>
    <property type="match status" value="1"/>
</dbReference>
<accession>A0A8C7H3R1</accession>
<keyword evidence="9 14" id="KW-0418">Kinase</keyword>
<dbReference type="Pfam" id="PF07714">
    <property type="entry name" value="PK_Tyr_Ser-Thr"/>
    <property type="match status" value="1"/>
</dbReference>
<dbReference type="CDD" id="cd14059">
    <property type="entry name" value="STKc_MAP3K12_13"/>
    <property type="match status" value="1"/>
</dbReference>
<evidence type="ECO:0000256" key="15">
    <source>
        <dbReference type="PIRSR" id="PIRSR038165-50"/>
    </source>
</evidence>
<dbReference type="GO" id="GO:0004709">
    <property type="term" value="F:MAP kinase kinase kinase activity"/>
    <property type="evidence" value="ECO:0007669"/>
    <property type="project" value="UniProtKB-EC"/>
</dbReference>
<dbReference type="PIRSF" id="PIRSF500741">
    <property type="entry name" value="MAPKKK12"/>
    <property type="match status" value="1"/>
</dbReference>
<feature type="region of interest" description="Disordered" evidence="17">
    <location>
        <begin position="656"/>
        <end position="739"/>
    </location>
</feature>
<evidence type="ECO:0000256" key="1">
    <source>
        <dbReference type="ARBA" id="ARBA00004370"/>
    </source>
</evidence>
<gene>
    <name evidence="19" type="primary">MAP3K12</name>
    <name evidence="19" type="synonym">map3k12</name>
</gene>
<comment type="catalytic activity">
    <reaction evidence="12">
        <text>L-threonyl-[protein] + ATP = O-phospho-L-threonyl-[protein] + ADP + H(+)</text>
        <dbReference type="Rhea" id="RHEA:46608"/>
        <dbReference type="Rhea" id="RHEA-COMP:11060"/>
        <dbReference type="Rhea" id="RHEA-COMP:11605"/>
        <dbReference type="ChEBI" id="CHEBI:15378"/>
        <dbReference type="ChEBI" id="CHEBI:30013"/>
        <dbReference type="ChEBI" id="CHEBI:30616"/>
        <dbReference type="ChEBI" id="CHEBI:61977"/>
        <dbReference type="ChEBI" id="CHEBI:456216"/>
        <dbReference type="EC" id="2.7.11.25"/>
    </reaction>
</comment>
<dbReference type="PROSITE" id="PS50011">
    <property type="entry name" value="PROTEIN_KINASE_DOM"/>
    <property type="match status" value="1"/>
</dbReference>
<dbReference type="GO" id="GO:0005737">
    <property type="term" value="C:cytoplasm"/>
    <property type="evidence" value="ECO:0007669"/>
    <property type="project" value="UniProtKB-SubCell"/>
</dbReference>
<dbReference type="InterPro" id="IPR000719">
    <property type="entry name" value="Prot_kinase_dom"/>
</dbReference>
<evidence type="ECO:0000256" key="9">
    <source>
        <dbReference type="ARBA" id="ARBA00022777"/>
    </source>
</evidence>
<feature type="region of interest" description="Disordered" evidence="17">
    <location>
        <begin position="502"/>
        <end position="548"/>
    </location>
</feature>
<feature type="region of interest" description="Disordered" evidence="17">
    <location>
        <begin position="1"/>
        <end position="33"/>
    </location>
</feature>
<dbReference type="Gene3D" id="1.10.510.10">
    <property type="entry name" value="Transferase(Phosphotransferase) domain 1"/>
    <property type="match status" value="1"/>
</dbReference>
<keyword evidence="20" id="KW-1185">Reference proteome</keyword>
<evidence type="ECO:0000313" key="19">
    <source>
        <dbReference type="Ensembl" id="ENSOKIP00005050979.1"/>
    </source>
</evidence>
<comment type="similarity">
    <text evidence="3 14">Belongs to the protein kinase superfamily. STE Ser/Thr protein kinase family. MAP kinase kinase kinase subfamily.</text>
</comment>
<dbReference type="GO" id="GO:0005524">
    <property type="term" value="F:ATP binding"/>
    <property type="evidence" value="ECO:0007669"/>
    <property type="project" value="UniProtKB-KW"/>
</dbReference>
<evidence type="ECO:0000256" key="10">
    <source>
        <dbReference type="ARBA" id="ARBA00022840"/>
    </source>
</evidence>
<dbReference type="GeneTree" id="ENSGT00940000159006"/>
<dbReference type="PROSITE" id="PS00108">
    <property type="entry name" value="PROTEIN_KINASE_ST"/>
    <property type="match status" value="1"/>
</dbReference>
<dbReference type="Ensembl" id="ENSOKIT00005053817.1">
    <property type="protein sequence ID" value="ENSOKIP00005050979.1"/>
    <property type="gene ID" value="ENSOKIG00005020315.1"/>
</dbReference>
<evidence type="ECO:0000256" key="8">
    <source>
        <dbReference type="ARBA" id="ARBA00022741"/>
    </source>
</evidence>
<feature type="compositionally biased region" description="Basic and acidic residues" evidence="17">
    <location>
        <begin position="819"/>
        <end position="829"/>
    </location>
</feature>
<evidence type="ECO:0000256" key="2">
    <source>
        <dbReference type="ARBA" id="ARBA00004496"/>
    </source>
</evidence>
<dbReference type="PANTHER" id="PTHR44329:SF17">
    <property type="entry name" value="MITOGEN-ACTIVATED PROTEIN KINASE KINASE KINASE 12"/>
    <property type="match status" value="1"/>
</dbReference>
<keyword evidence="7" id="KW-0677">Repeat</keyword>
<dbReference type="PIRSF" id="PIRSF038165">
    <property type="entry name" value="MAPKKK12_MAPKKK13"/>
    <property type="match status" value="1"/>
</dbReference>
<dbReference type="PRINTS" id="PR00109">
    <property type="entry name" value="TYRKINASE"/>
</dbReference>
<comment type="function">
    <text evidence="14">May be an activator of the JNK/SAPK pathway.</text>
</comment>
<comment type="subcellular location">
    <subcellularLocation>
        <location evidence="2">Cytoplasm</location>
    </subcellularLocation>
    <subcellularLocation>
        <location evidence="1">Membrane</location>
    </subcellularLocation>
</comment>
<evidence type="ECO:0000256" key="17">
    <source>
        <dbReference type="SAM" id="MobiDB-lite"/>
    </source>
</evidence>
<dbReference type="SUPFAM" id="SSF56112">
    <property type="entry name" value="Protein kinase-like (PK-like)"/>
    <property type="match status" value="1"/>
</dbReference>
<feature type="region of interest" description="Disordered" evidence="17">
    <location>
        <begin position="562"/>
        <end position="626"/>
    </location>
</feature>
<keyword evidence="11" id="KW-0472">Membrane</keyword>
<feature type="compositionally biased region" description="Polar residues" evidence="17">
    <location>
        <begin position="562"/>
        <end position="575"/>
    </location>
</feature>
<dbReference type="FunFam" id="3.30.200.20:FF:000095">
    <property type="entry name" value="Mitogen-activated protein kinase kinase kinase 12"/>
    <property type="match status" value="1"/>
</dbReference>
<comment type="catalytic activity">
    <reaction evidence="13">
        <text>L-seryl-[protein] + ATP = O-phospho-L-seryl-[protein] + ADP + H(+)</text>
        <dbReference type="Rhea" id="RHEA:17989"/>
        <dbReference type="Rhea" id="RHEA-COMP:9863"/>
        <dbReference type="Rhea" id="RHEA-COMP:11604"/>
        <dbReference type="ChEBI" id="CHEBI:15378"/>
        <dbReference type="ChEBI" id="CHEBI:29999"/>
        <dbReference type="ChEBI" id="CHEBI:30616"/>
        <dbReference type="ChEBI" id="CHEBI:83421"/>
        <dbReference type="ChEBI" id="CHEBI:456216"/>
        <dbReference type="EC" id="2.7.11.25"/>
    </reaction>
</comment>
<dbReference type="EC" id="2.7.11.25" evidence="14"/>
<comment type="cofactor">
    <cofactor evidence="14">
        <name>Mg(2+)</name>
        <dbReference type="ChEBI" id="CHEBI:18420"/>
    </cofactor>
</comment>
<feature type="binding site" evidence="16">
    <location>
        <position position="189"/>
    </location>
    <ligand>
        <name>ATP</name>
        <dbReference type="ChEBI" id="CHEBI:30616"/>
    </ligand>
</feature>
<feature type="compositionally biased region" description="Basic residues" evidence="17">
    <location>
        <begin position="576"/>
        <end position="588"/>
    </location>
</feature>
<keyword evidence="8 14" id="KW-0547">Nucleotide-binding</keyword>
<feature type="domain" description="Protein kinase" evidence="18">
    <location>
        <begin position="162"/>
        <end position="403"/>
    </location>
</feature>
<dbReference type="FunFam" id="1.10.510.10:FF:000087">
    <property type="entry name" value="Mitogen-activated protein kinase kinase kinase 12"/>
    <property type="match status" value="1"/>
</dbReference>
<dbReference type="GO" id="GO:0016020">
    <property type="term" value="C:membrane"/>
    <property type="evidence" value="ECO:0007669"/>
    <property type="project" value="UniProtKB-SubCell"/>
</dbReference>
<evidence type="ECO:0000256" key="12">
    <source>
        <dbReference type="ARBA" id="ARBA00047559"/>
    </source>
</evidence>
<dbReference type="InterPro" id="IPR011009">
    <property type="entry name" value="Kinase-like_dom_sf"/>
</dbReference>
<feature type="compositionally biased region" description="Low complexity" evidence="17">
    <location>
        <begin position="684"/>
        <end position="698"/>
    </location>
</feature>
<evidence type="ECO:0000256" key="5">
    <source>
        <dbReference type="ARBA" id="ARBA00022527"/>
    </source>
</evidence>
<evidence type="ECO:0000256" key="3">
    <source>
        <dbReference type="ARBA" id="ARBA00006529"/>
    </source>
</evidence>
<name>A0A8C7H3R1_ONCKI</name>
<feature type="binding site" evidence="16">
    <location>
        <begin position="168"/>
        <end position="176"/>
    </location>
    <ligand>
        <name>ATP</name>
        <dbReference type="ChEBI" id="CHEBI:30616"/>
    </ligand>
</feature>
<dbReference type="Gene3D" id="3.30.200.20">
    <property type="entry name" value="Phosphorylase Kinase, domain 1"/>
    <property type="match status" value="1"/>
</dbReference>